<comment type="caution">
    <text evidence="1">The sequence shown here is derived from an EMBL/GenBank/DDBJ whole genome shotgun (WGS) entry which is preliminary data.</text>
</comment>
<accession>A0AAV8XBU5</accession>
<dbReference type="Proteomes" id="UP001162156">
    <property type="component" value="Unassembled WGS sequence"/>
</dbReference>
<dbReference type="EMBL" id="JANEYF010003410">
    <property type="protein sequence ID" value="KAJ8936482.1"/>
    <property type="molecule type" value="Genomic_DNA"/>
</dbReference>
<sequence>MREDFSMITHPSNSEPNTIILMDEATAAASSSEHAGQCCNSGNLMCDADRFFSSKRCFREFHFSRT</sequence>
<organism evidence="1 2">
    <name type="scientific">Rhamnusium bicolor</name>
    <dbReference type="NCBI Taxonomy" id="1586634"/>
    <lineage>
        <taxon>Eukaryota</taxon>
        <taxon>Metazoa</taxon>
        <taxon>Ecdysozoa</taxon>
        <taxon>Arthropoda</taxon>
        <taxon>Hexapoda</taxon>
        <taxon>Insecta</taxon>
        <taxon>Pterygota</taxon>
        <taxon>Neoptera</taxon>
        <taxon>Endopterygota</taxon>
        <taxon>Coleoptera</taxon>
        <taxon>Polyphaga</taxon>
        <taxon>Cucujiformia</taxon>
        <taxon>Chrysomeloidea</taxon>
        <taxon>Cerambycidae</taxon>
        <taxon>Lepturinae</taxon>
        <taxon>Rhagiini</taxon>
        <taxon>Rhamnusium</taxon>
    </lineage>
</organism>
<dbReference type="AlphaFoldDB" id="A0AAV8XBU5"/>
<keyword evidence="2" id="KW-1185">Reference proteome</keyword>
<reference evidence="1" key="1">
    <citation type="journal article" date="2023" name="Insect Mol. Biol.">
        <title>Genome sequencing provides insights into the evolution of gene families encoding plant cell wall-degrading enzymes in longhorned beetles.</title>
        <authorList>
            <person name="Shin N.R."/>
            <person name="Okamura Y."/>
            <person name="Kirsch R."/>
            <person name="Pauchet Y."/>
        </authorList>
    </citation>
    <scope>NUCLEOTIDE SEQUENCE</scope>
    <source>
        <strain evidence="1">RBIC_L_NR</strain>
    </source>
</reference>
<gene>
    <name evidence="1" type="ORF">NQ314_012345</name>
</gene>
<evidence type="ECO:0000313" key="1">
    <source>
        <dbReference type="EMBL" id="KAJ8936482.1"/>
    </source>
</evidence>
<evidence type="ECO:0000313" key="2">
    <source>
        <dbReference type="Proteomes" id="UP001162156"/>
    </source>
</evidence>
<name>A0AAV8XBU5_9CUCU</name>
<proteinExistence type="predicted"/>
<protein>
    <submittedName>
        <fullName evidence="1">Uncharacterized protein</fullName>
    </submittedName>
</protein>